<evidence type="ECO:0000256" key="4">
    <source>
        <dbReference type="ARBA" id="ARBA00022989"/>
    </source>
</evidence>
<evidence type="ECO:0000313" key="7">
    <source>
        <dbReference type="EMBL" id="GAA4095148.1"/>
    </source>
</evidence>
<reference evidence="8" key="1">
    <citation type="journal article" date="2019" name="Int. J. Syst. Evol. Microbiol.">
        <title>The Global Catalogue of Microorganisms (GCM) 10K type strain sequencing project: providing services to taxonomists for standard genome sequencing and annotation.</title>
        <authorList>
            <consortium name="The Broad Institute Genomics Platform"/>
            <consortium name="The Broad Institute Genome Sequencing Center for Infectious Disease"/>
            <person name="Wu L."/>
            <person name="Ma J."/>
        </authorList>
    </citation>
    <scope>NUCLEOTIDE SEQUENCE [LARGE SCALE GENOMIC DNA]</scope>
    <source>
        <strain evidence="8">JCM 17085</strain>
    </source>
</reference>
<evidence type="ECO:0000256" key="1">
    <source>
        <dbReference type="ARBA" id="ARBA00004651"/>
    </source>
</evidence>
<keyword evidence="5 6" id="KW-0472">Membrane</keyword>
<comment type="subcellular location">
    <subcellularLocation>
        <location evidence="1">Cell membrane</location>
        <topology evidence="1">Multi-pass membrane protein</topology>
    </subcellularLocation>
</comment>
<organism evidence="7 8">
    <name type="scientific">Mucilaginibacter panaciglaebae</name>
    <dbReference type="NCBI Taxonomy" id="502331"/>
    <lineage>
        <taxon>Bacteria</taxon>
        <taxon>Pseudomonadati</taxon>
        <taxon>Bacteroidota</taxon>
        <taxon>Sphingobacteriia</taxon>
        <taxon>Sphingobacteriales</taxon>
        <taxon>Sphingobacteriaceae</taxon>
        <taxon>Mucilaginibacter</taxon>
    </lineage>
</organism>
<name>A0ABP7WRK2_9SPHI</name>
<dbReference type="Pfam" id="PF01943">
    <property type="entry name" value="Polysacc_synt"/>
    <property type="match status" value="1"/>
</dbReference>
<dbReference type="PANTHER" id="PTHR30250:SF11">
    <property type="entry name" value="O-ANTIGEN TRANSPORTER-RELATED"/>
    <property type="match status" value="1"/>
</dbReference>
<feature type="transmembrane region" description="Helical" evidence="6">
    <location>
        <begin position="47"/>
        <end position="69"/>
    </location>
</feature>
<keyword evidence="4 6" id="KW-1133">Transmembrane helix</keyword>
<evidence type="ECO:0000256" key="3">
    <source>
        <dbReference type="ARBA" id="ARBA00022692"/>
    </source>
</evidence>
<protein>
    <recommendedName>
        <fullName evidence="9">O-antigen/teichoic acid export membrane protein</fullName>
    </recommendedName>
</protein>
<dbReference type="Proteomes" id="UP001500841">
    <property type="component" value="Unassembled WGS sequence"/>
</dbReference>
<comment type="caution">
    <text evidence="7">The sequence shown here is derived from an EMBL/GenBank/DDBJ whole genome shotgun (WGS) entry which is preliminary data.</text>
</comment>
<dbReference type="RefSeq" id="WP_345103044.1">
    <property type="nucleotide sequence ID" value="NZ_BAABCV010000005.1"/>
</dbReference>
<feature type="transmembrane region" description="Helical" evidence="6">
    <location>
        <begin position="393"/>
        <end position="413"/>
    </location>
</feature>
<evidence type="ECO:0000256" key="5">
    <source>
        <dbReference type="ARBA" id="ARBA00023136"/>
    </source>
</evidence>
<dbReference type="InterPro" id="IPR002797">
    <property type="entry name" value="Polysacc_synth"/>
</dbReference>
<feature type="transmembrane region" description="Helical" evidence="6">
    <location>
        <begin position="120"/>
        <end position="139"/>
    </location>
</feature>
<feature type="transmembrane region" description="Helical" evidence="6">
    <location>
        <begin position="367"/>
        <end position="387"/>
    </location>
</feature>
<evidence type="ECO:0000256" key="2">
    <source>
        <dbReference type="ARBA" id="ARBA00022475"/>
    </source>
</evidence>
<keyword evidence="3 6" id="KW-0812">Transmembrane</keyword>
<dbReference type="InterPro" id="IPR050833">
    <property type="entry name" value="Poly_Biosynth_Transport"/>
</dbReference>
<evidence type="ECO:0000313" key="8">
    <source>
        <dbReference type="Proteomes" id="UP001500841"/>
    </source>
</evidence>
<dbReference type="PANTHER" id="PTHR30250">
    <property type="entry name" value="PST FAMILY PREDICTED COLANIC ACID TRANSPORTER"/>
    <property type="match status" value="1"/>
</dbReference>
<sequence length="447" mass="49617">MWQKVNGLIRNKYFLSLAGNIIMSGLGLVTMTLIYRSLSKTDAGTWVFFQSILLLVDTFRSGFLTTAFIKFYSGASEKRTAEVAGSSWFLALGVTGLLVLAGLGSFFFLGDVKDEGLLLFFKWSGVYYAFSLPWFLATCVIQGDQLFDRLLYIRLSNQGSFIVFILLLIISSKISLPYVLFAYLLSNLITSVFAFAKGWTRITNLRNRTTATIKEIYNFGKYSVGTSLSANMFNTSDTFIINFMLGKPALAIYNLGQTLMQLVEIPLRSFAVTAMPELAAAYNQNNREGVIFIMKKYAGMISVLLIPAALIGCALADLPIYVIGGGKYAGTEAANVFRLFLTFAILFPPDRFFALTLDVIHQPRINFYKVLVMLAVNIGSDFAGVYLTHSVYGVAFATIMPILTGTIIGFWALNKYNQFSFGSIFKVGYVESFALLKTMRNRGKVQA</sequence>
<gene>
    <name evidence="7" type="ORF">GCM10022392_17670</name>
</gene>
<feature type="transmembrane region" description="Helical" evidence="6">
    <location>
        <begin position="297"/>
        <end position="324"/>
    </location>
</feature>
<feature type="transmembrane region" description="Helical" evidence="6">
    <location>
        <begin position="151"/>
        <end position="170"/>
    </location>
</feature>
<accession>A0ABP7WRK2</accession>
<feature type="transmembrane region" description="Helical" evidence="6">
    <location>
        <begin position="176"/>
        <end position="196"/>
    </location>
</feature>
<keyword evidence="2" id="KW-1003">Cell membrane</keyword>
<feature type="transmembrane region" description="Helical" evidence="6">
    <location>
        <begin position="12"/>
        <end position="35"/>
    </location>
</feature>
<evidence type="ECO:0000256" key="6">
    <source>
        <dbReference type="SAM" id="Phobius"/>
    </source>
</evidence>
<keyword evidence="8" id="KW-1185">Reference proteome</keyword>
<feature type="transmembrane region" description="Helical" evidence="6">
    <location>
        <begin position="336"/>
        <end position="355"/>
    </location>
</feature>
<dbReference type="EMBL" id="BAABCV010000005">
    <property type="protein sequence ID" value="GAA4095148.1"/>
    <property type="molecule type" value="Genomic_DNA"/>
</dbReference>
<proteinExistence type="predicted"/>
<feature type="transmembrane region" description="Helical" evidence="6">
    <location>
        <begin position="89"/>
        <end position="108"/>
    </location>
</feature>
<evidence type="ECO:0008006" key="9">
    <source>
        <dbReference type="Google" id="ProtNLM"/>
    </source>
</evidence>